<dbReference type="Proteomes" id="UP001165366">
    <property type="component" value="Unassembled WGS sequence"/>
</dbReference>
<evidence type="ECO:0000256" key="2">
    <source>
        <dbReference type="ARBA" id="ARBA00023002"/>
    </source>
</evidence>
<reference evidence="3" key="2">
    <citation type="submission" date="2024-05" db="EMBL/GenBank/DDBJ databases">
        <title>Rhodohalobacter halophilus gen. nov., sp. nov., a moderately halophilic member of the family Balneolaceae.</title>
        <authorList>
            <person name="Xia J."/>
        </authorList>
    </citation>
    <scope>NUCLEOTIDE SEQUENCE</scope>
    <source>
        <strain evidence="3">WB101</strain>
    </source>
</reference>
<dbReference type="PANTHER" id="PTHR24321:SF8">
    <property type="entry name" value="ESTRADIOL 17-BETA-DEHYDROGENASE 8-RELATED"/>
    <property type="match status" value="1"/>
</dbReference>
<dbReference type="PRINTS" id="PR00081">
    <property type="entry name" value="GDHRDH"/>
</dbReference>
<dbReference type="Pfam" id="PF13561">
    <property type="entry name" value="adh_short_C2"/>
    <property type="match status" value="1"/>
</dbReference>
<dbReference type="PANTHER" id="PTHR24321">
    <property type="entry name" value="DEHYDROGENASES, SHORT CHAIN"/>
    <property type="match status" value="1"/>
</dbReference>
<evidence type="ECO:0000256" key="1">
    <source>
        <dbReference type="ARBA" id="ARBA00006484"/>
    </source>
</evidence>
<dbReference type="NCBIfam" id="NF005559">
    <property type="entry name" value="PRK07231.1"/>
    <property type="match status" value="1"/>
</dbReference>
<dbReference type="EMBL" id="JAKLWS010000001">
    <property type="protein sequence ID" value="MCG2587314.1"/>
    <property type="molecule type" value="Genomic_DNA"/>
</dbReference>
<evidence type="ECO:0000313" key="4">
    <source>
        <dbReference type="Proteomes" id="UP001165366"/>
    </source>
</evidence>
<evidence type="ECO:0000313" key="3">
    <source>
        <dbReference type="EMBL" id="MCG2587314.1"/>
    </source>
</evidence>
<dbReference type="PROSITE" id="PS00061">
    <property type="entry name" value="ADH_SHORT"/>
    <property type="match status" value="1"/>
</dbReference>
<name>A0ABS9K8Y4_9BACT</name>
<dbReference type="Gene3D" id="3.40.50.720">
    <property type="entry name" value="NAD(P)-binding Rossmann-like Domain"/>
    <property type="match status" value="1"/>
</dbReference>
<comment type="caution">
    <text evidence="3">The sequence shown here is derived from an EMBL/GenBank/DDBJ whole genome shotgun (WGS) entry which is preliminary data.</text>
</comment>
<protein>
    <submittedName>
        <fullName evidence="3">SDR family oxidoreductase</fullName>
    </submittedName>
</protein>
<dbReference type="SUPFAM" id="SSF51735">
    <property type="entry name" value="NAD(P)-binding Rossmann-fold domains"/>
    <property type="match status" value="1"/>
</dbReference>
<reference evidence="3" key="1">
    <citation type="submission" date="2022-01" db="EMBL/GenBank/DDBJ databases">
        <authorList>
            <person name="Wang Y."/>
        </authorList>
    </citation>
    <scope>NUCLEOTIDE SEQUENCE</scope>
    <source>
        <strain evidence="3">WB101</strain>
    </source>
</reference>
<dbReference type="PRINTS" id="PR00080">
    <property type="entry name" value="SDRFAMILY"/>
</dbReference>
<dbReference type="InterPro" id="IPR002347">
    <property type="entry name" value="SDR_fam"/>
</dbReference>
<dbReference type="NCBIfam" id="NF009466">
    <property type="entry name" value="PRK12826.1-2"/>
    <property type="match status" value="1"/>
</dbReference>
<comment type="similarity">
    <text evidence="1">Belongs to the short-chain dehydrogenases/reductases (SDR) family.</text>
</comment>
<sequence length="252" mass="27005">MMLHNKVAVITGAASGIGREVAILFSNKNAFLVLCDVDKGQLIKTTETIKKQGGRAIPVVADVSNEKDVKKLIEETIQEYGQLDIACNNAGVGGELATTADYSIEEWDRVININLRGQWLCMKYEIQAMLENGEGSIINIASILGTVGFANAPAYTAAKHGLIGLTKTAALEYATKGIRINAIAPAFIETPMLEKAGITTDEEMKASVVNLHPMGRLGRPEEVADAVLWLASNESTFVTGHTLLVDGGYTVQ</sequence>
<keyword evidence="4" id="KW-1185">Reference proteome</keyword>
<dbReference type="InterPro" id="IPR036291">
    <property type="entry name" value="NAD(P)-bd_dom_sf"/>
</dbReference>
<organism evidence="3 4">
    <name type="scientific">Rhodohalobacter sulfatireducens</name>
    <dbReference type="NCBI Taxonomy" id="2911366"/>
    <lineage>
        <taxon>Bacteria</taxon>
        <taxon>Pseudomonadati</taxon>
        <taxon>Balneolota</taxon>
        <taxon>Balneolia</taxon>
        <taxon>Balneolales</taxon>
        <taxon>Balneolaceae</taxon>
        <taxon>Rhodohalobacter</taxon>
    </lineage>
</organism>
<dbReference type="CDD" id="cd05233">
    <property type="entry name" value="SDR_c"/>
    <property type="match status" value="1"/>
</dbReference>
<proteinExistence type="inferred from homology"/>
<dbReference type="InterPro" id="IPR020904">
    <property type="entry name" value="Sc_DH/Rdtase_CS"/>
</dbReference>
<gene>
    <name evidence="3" type="ORF">L6773_01965</name>
</gene>
<accession>A0ABS9K8Y4</accession>
<keyword evidence="2" id="KW-0560">Oxidoreductase</keyword>